<accession>A0A6G0ZC38</accession>
<keyword evidence="1" id="KW-0695">RNA-directed DNA polymerase</keyword>
<proteinExistence type="predicted"/>
<evidence type="ECO:0000313" key="1">
    <source>
        <dbReference type="EMBL" id="KAF0768227.1"/>
    </source>
</evidence>
<gene>
    <name evidence="1" type="ORF">FWK35_00011056</name>
</gene>
<organism evidence="1 2">
    <name type="scientific">Aphis craccivora</name>
    <name type="common">Cowpea aphid</name>
    <dbReference type="NCBI Taxonomy" id="307492"/>
    <lineage>
        <taxon>Eukaryota</taxon>
        <taxon>Metazoa</taxon>
        <taxon>Ecdysozoa</taxon>
        <taxon>Arthropoda</taxon>
        <taxon>Hexapoda</taxon>
        <taxon>Insecta</taxon>
        <taxon>Pterygota</taxon>
        <taxon>Neoptera</taxon>
        <taxon>Paraneoptera</taxon>
        <taxon>Hemiptera</taxon>
        <taxon>Sternorrhyncha</taxon>
        <taxon>Aphidomorpha</taxon>
        <taxon>Aphidoidea</taxon>
        <taxon>Aphididae</taxon>
        <taxon>Aphidini</taxon>
        <taxon>Aphis</taxon>
        <taxon>Aphis</taxon>
    </lineage>
</organism>
<protein>
    <submittedName>
        <fullName evidence="1">Reverse transcriptase domain-containing protein</fullName>
    </submittedName>
</protein>
<name>A0A6G0ZC38_APHCR</name>
<dbReference type="EMBL" id="VUJU01000812">
    <property type="protein sequence ID" value="KAF0768227.1"/>
    <property type="molecule type" value="Genomic_DNA"/>
</dbReference>
<reference evidence="1 2" key="1">
    <citation type="submission" date="2019-08" db="EMBL/GenBank/DDBJ databases">
        <title>Whole genome of Aphis craccivora.</title>
        <authorList>
            <person name="Voronova N.V."/>
            <person name="Shulinski R.S."/>
            <person name="Bandarenka Y.V."/>
            <person name="Zhorov D.G."/>
            <person name="Warner D."/>
        </authorList>
    </citation>
    <scope>NUCLEOTIDE SEQUENCE [LARGE SCALE GENOMIC DNA]</scope>
    <source>
        <strain evidence="1">180601</strain>
        <tissue evidence="1">Whole Body</tissue>
    </source>
</reference>
<dbReference type="AlphaFoldDB" id="A0A6G0ZC38"/>
<keyword evidence="1" id="KW-0548">Nucleotidyltransferase</keyword>
<dbReference type="Proteomes" id="UP000478052">
    <property type="component" value="Unassembled WGS sequence"/>
</dbReference>
<keyword evidence="2" id="KW-1185">Reference proteome</keyword>
<sequence>MPNVGGPAQCKRSLLMSVVHSRLLYGAAVWADEVQKVAKYQNIMLQSQRCAAVRVARCYRLVSDMAALVLARMPPVTVQAAVLKRAAALKNEGVILSAKLKEDDTLSRWQAMWDASKKAEWTKFLIPNLRRWWTHGSRQVSYHMAQALTGHGCFQAYLWRKNRATNPGCVHCPNVFDDAEHTLFNCPFWDAARADVAAAIRKSVGPEDVQYLLCGPVLQELPEEPSTRRMVMAASVRHKELFMRMVETIFARKEELVRQRQRQL</sequence>
<evidence type="ECO:0000313" key="2">
    <source>
        <dbReference type="Proteomes" id="UP000478052"/>
    </source>
</evidence>
<keyword evidence="1" id="KW-0808">Transferase</keyword>
<dbReference type="GO" id="GO:0003964">
    <property type="term" value="F:RNA-directed DNA polymerase activity"/>
    <property type="evidence" value="ECO:0007669"/>
    <property type="project" value="UniProtKB-KW"/>
</dbReference>
<comment type="caution">
    <text evidence="1">The sequence shown here is derived from an EMBL/GenBank/DDBJ whole genome shotgun (WGS) entry which is preliminary data.</text>
</comment>
<dbReference type="OrthoDB" id="6628179at2759"/>